<proteinExistence type="predicted"/>
<evidence type="ECO:0000313" key="3">
    <source>
        <dbReference type="EMBL" id="XCB32458.1"/>
    </source>
</evidence>
<feature type="region of interest" description="Disordered" evidence="1">
    <location>
        <begin position="1"/>
        <end position="34"/>
    </location>
</feature>
<dbReference type="Gene3D" id="3.40.630.30">
    <property type="match status" value="1"/>
</dbReference>
<reference evidence="3" key="1">
    <citation type="submission" date="2023-08" db="EMBL/GenBank/DDBJ databases">
        <authorList>
            <person name="Messyasz A."/>
            <person name="Mannisto M.K."/>
            <person name="Kerkhof L.J."/>
            <person name="Haggblom M."/>
        </authorList>
    </citation>
    <scope>NUCLEOTIDE SEQUENCE</scope>
    <source>
        <strain evidence="3">X5P6</strain>
    </source>
</reference>
<evidence type="ECO:0000259" key="2">
    <source>
        <dbReference type="PROSITE" id="PS51186"/>
    </source>
</evidence>
<dbReference type="AlphaFoldDB" id="A0AAU7ZNC6"/>
<protein>
    <recommendedName>
        <fullName evidence="2">N-acetyltransferase domain-containing protein</fullName>
    </recommendedName>
</protein>
<dbReference type="GO" id="GO:0016747">
    <property type="term" value="F:acyltransferase activity, transferring groups other than amino-acyl groups"/>
    <property type="evidence" value="ECO:0007669"/>
    <property type="project" value="InterPro"/>
</dbReference>
<dbReference type="RefSeq" id="WP_353063306.1">
    <property type="nucleotide sequence ID" value="NZ_CP132942.1"/>
</dbReference>
<accession>A0AAU7ZNC6</accession>
<reference evidence="3" key="2">
    <citation type="journal article" date="2024" name="Environ. Microbiol.">
        <title>Genome analysis and description of Tunturibacter gen. nov. expands the diversity of Terriglobia in tundra soils.</title>
        <authorList>
            <person name="Messyasz A."/>
            <person name="Mannisto M.K."/>
            <person name="Kerkhof L.J."/>
            <person name="Haggblom M.M."/>
        </authorList>
    </citation>
    <scope>NUCLEOTIDE SEQUENCE</scope>
    <source>
        <strain evidence="3">X5P6</strain>
    </source>
</reference>
<gene>
    <name evidence="3" type="ORF">RBB77_18740</name>
</gene>
<dbReference type="InterPro" id="IPR000182">
    <property type="entry name" value="GNAT_dom"/>
</dbReference>
<organism evidence="3">
    <name type="scientific">Tunturiibacter psychrotolerans</name>
    <dbReference type="NCBI Taxonomy" id="3069686"/>
    <lineage>
        <taxon>Bacteria</taxon>
        <taxon>Pseudomonadati</taxon>
        <taxon>Acidobacteriota</taxon>
        <taxon>Terriglobia</taxon>
        <taxon>Terriglobales</taxon>
        <taxon>Acidobacteriaceae</taxon>
        <taxon>Tunturiibacter</taxon>
    </lineage>
</organism>
<dbReference type="KEGG" id="tpsc:RBB77_18740"/>
<dbReference type="PROSITE" id="PS51186">
    <property type="entry name" value="GNAT"/>
    <property type="match status" value="1"/>
</dbReference>
<sequence length="347" mass="39424">MANKPSQTTMGANGQAAQSIDGAMPQSRQVAPVRHTEIRIKGETVSVPSVKIGGTTVITSGKWLKIAAVQDEDLVEGEMVADPASFVQHLKDTELNADIFTFVQKLPHATPKYTYHLEWDNFAVIPITTFSEWWDTRAEGSVRRAVRKAAKAGVVVKLMKFDDEFVKGIVGINNEVPIRQGRPFWHYQKNFDAVKYENSTYAERNEFLGAYYQDELIGFIRMTYADKVANIVQILSMIKHYDKRPANALIAKAVEICEQKAISYLMYYSYLYNDLDSSLTEFKRRNGFEKVLLPRYYIPLTIKGKIALKLGFHRGLLKSIPKPLLSQLLKIRSQWNARRLKAVEGIL</sequence>
<dbReference type="EMBL" id="CP132942">
    <property type="protein sequence ID" value="XCB32458.1"/>
    <property type="molecule type" value="Genomic_DNA"/>
</dbReference>
<evidence type="ECO:0000256" key="1">
    <source>
        <dbReference type="SAM" id="MobiDB-lite"/>
    </source>
</evidence>
<feature type="compositionally biased region" description="Polar residues" evidence="1">
    <location>
        <begin position="1"/>
        <end position="18"/>
    </location>
</feature>
<dbReference type="SUPFAM" id="SSF55729">
    <property type="entry name" value="Acyl-CoA N-acyltransferases (Nat)"/>
    <property type="match status" value="1"/>
</dbReference>
<feature type="domain" description="N-acetyltransferase" evidence="2">
    <location>
        <begin position="156"/>
        <end position="305"/>
    </location>
</feature>
<name>A0AAU7ZNC6_9BACT</name>
<dbReference type="InterPro" id="IPR016181">
    <property type="entry name" value="Acyl_CoA_acyltransferase"/>
</dbReference>